<feature type="non-terminal residue" evidence="1">
    <location>
        <position position="1"/>
    </location>
</feature>
<accession>A0A382Z2Z0</accession>
<protein>
    <submittedName>
        <fullName evidence="1">Uncharacterized protein</fullName>
    </submittedName>
</protein>
<gene>
    <name evidence="1" type="ORF">METZ01_LOCUS441952</name>
</gene>
<proteinExistence type="predicted"/>
<dbReference type="AlphaFoldDB" id="A0A382Z2Z0"/>
<organism evidence="1">
    <name type="scientific">marine metagenome</name>
    <dbReference type="NCBI Taxonomy" id="408172"/>
    <lineage>
        <taxon>unclassified sequences</taxon>
        <taxon>metagenomes</taxon>
        <taxon>ecological metagenomes</taxon>
    </lineage>
</organism>
<sequence>TYLLLVGSIFILPLSFLLTLNQGRVNSVSNAHV</sequence>
<dbReference type="EMBL" id="UINC01180081">
    <property type="protein sequence ID" value="SVD89098.1"/>
    <property type="molecule type" value="Genomic_DNA"/>
</dbReference>
<name>A0A382Z2Z0_9ZZZZ</name>
<evidence type="ECO:0000313" key="1">
    <source>
        <dbReference type="EMBL" id="SVD89098.1"/>
    </source>
</evidence>
<reference evidence="1" key="1">
    <citation type="submission" date="2018-05" db="EMBL/GenBank/DDBJ databases">
        <authorList>
            <person name="Lanie J.A."/>
            <person name="Ng W.-L."/>
            <person name="Kazmierczak K.M."/>
            <person name="Andrzejewski T.M."/>
            <person name="Davidsen T.M."/>
            <person name="Wayne K.J."/>
            <person name="Tettelin H."/>
            <person name="Glass J.I."/>
            <person name="Rusch D."/>
            <person name="Podicherti R."/>
            <person name="Tsui H.-C.T."/>
            <person name="Winkler M.E."/>
        </authorList>
    </citation>
    <scope>NUCLEOTIDE SEQUENCE</scope>
</reference>